<evidence type="ECO:0000313" key="1">
    <source>
        <dbReference type="EMBL" id="GAH82439.1"/>
    </source>
</evidence>
<reference evidence="1" key="1">
    <citation type="journal article" date="2014" name="Front. Microbiol.">
        <title>High frequency of phylogenetically diverse reductive dehalogenase-homologous genes in deep subseafloor sedimentary metagenomes.</title>
        <authorList>
            <person name="Kawai M."/>
            <person name="Futagami T."/>
            <person name="Toyoda A."/>
            <person name="Takaki Y."/>
            <person name="Nishi S."/>
            <person name="Hori S."/>
            <person name="Arai W."/>
            <person name="Tsubouchi T."/>
            <person name="Morono Y."/>
            <person name="Uchiyama I."/>
            <person name="Ito T."/>
            <person name="Fujiyama A."/>
            <person name="Inagaki F."/>
            <person name="Takami H."/>
        </authorList>
    </citation>
    <scope>NUCLEOTIDE SEQUENCE</scope>
    <source>
        <strain evidence="1">Expedition CK06-06</strain>
    </source>
</reference>
<sequence length="133" mass="15807">MVKDSIDIQPPFAKKKREFVSRNESIYTQRREFDRKGLLEKEIWKLDNGTLVIDLDDGAYISKRKAEELRIQHIEPSALMNLAKKEDYFGNNGRICVLRNMVIYYSSEIVEINPPFEEDFEQEYDIRKDLEDL</sequence>
<gene>
    <name evidence="1" type="ORF">S03H2_66645</name>
</gene>
<dbReference type="EMBL" id="BARU01043541">
    <property type="protein sequence ID" value="GAH82439.1"/>
    <property type="molecule type" value="Genomic_DNA"/>
</dbReference>
<name>X1JW00_9ZZZZ</name>
<protein>
    <submittedName>
        <fullName evidence="1">Uncharacterized protein</fullName>
    </submittedName>
</protein>
<accession>X1JW00</accession>
<comment type="caution">
    <text evidence="1">The sequence shown here is derived from an EMBL/GenBank/DDBJ whole genome shotgun (WGS) entry which is preliminary data.</text>
</comment>
<dbReference type="AlphaFoldDB" id="X1JW00"/>
<organism evidence="1">
    <name type="scientific">marine sediment metagenome</name>
    <dbReference type="NCBI Taxonomy" id="412755"/>
    <lineage>
        <taxon>unclassified sequences</taxon>
        <taxon>metagenomes</taxon>
        <taxon>ecological metagenomes</taxon>
    </lineage>
</organism>
<proteinExistence type="predicted"/>